<evidence type="ECO:0000259" key="1">
    <source>
        <dbReference type="PROSITE" id="PS51831"/>
    </source>
</evidence>
<dbReference type="AlphaFoldDB" id="A0A151AYQ6"/>
<evidence type="ECO:0000313" key="3">
    <source>
        <dbReference type="Proteomes" id="UP000075670"/>
    </source>
</evidence>
<comment type="caution">
    <text evidence="2">The sequence shown here is derived from an EMBL/GenBank/DDBJ whole genome shotgun (WGS) entry which is preliminary data.</text>
</comment>
<dbReference type="InterPro" id="IPR050135">
    <property type="entry name" value="dGTPase-like"/>
</dbReference>
<dbReference type="OrthoDB" id="9803619at2"/>
<dbReference type="PANTHER" id="PTHR11373">
    <property type="entry name" value="DEOXYNUCLEOSIDE TRIPHOSPHATE TRIPHOSPHOHYDROLASE"/>
    <property type="match status" value="1"/>
</dbReference>
<accession>A0A151AYQ6</accession>
<dbReference type="PANTHER" id="PTHR11373:SF4">
    <property type="entry name" value="DEOXYNUCLEOSIDE TRIPHOSPHATE TRIPHOSPHOHYDROLASE SAMHD1"/>
    <property type="match status" value="1"/>
</dbReference>
<name>A0A151AYQ6_9FIRM</name>
<sequence length="458" mass="53302">MREVRDPVHGFIHRTREEEEIIDTPVFQRLRRIKQLAMASLVYPGALHTRFEHSLGVMHLTRRMVEKLLPREDPRDKLLLELAALLHDLGHGPFSHVSEEVLEKYYDRDKVKLAPHEKIHERVTGGLIKHSEHLAPLISESDRNRIVNILSGQWGDQVLKDILSGPIDADKQDYLLRDSYYCGVKYGIFDIDRLVDVLQVLEDRTTKVLAVDVDGVHTLEQFVLAKYYMTTQVYRHKIRLITDNMIVRAIMLGIEEDKIEPLIRLYTFDDSIDFYQEWIKWDDEVLFATICSRQIKDGYAKKIFQSLRERSLHKRIFHKKLSEAFTSIARQELSENFSMYAKDIETRVANLLDIDPNLVIAHTYSTKSVRDQSRNSEGPIMIFRADMPIPFEQESVLFRSINEAEKDEYIDIYAPVTFHDEADKRKKLRYYDETVEDIVNSVVVNVNAASGGDNNGQN</sequence>
<dbReference type="SMART" id="SM00471">
    <property type="entry name" value="HDc"/>
    <property type="match status" value="1"/>
</dbReference>
<dbReference type="Pfam" id="PF19276">
    <property type="entry name" value="HD_assoc_2"/>
    <property type="match status" value="1"/>
</dbReference>
<organism evidence="2 3">
    <name type="scientific">Moorella mulderi DSM 14980</name>
    <dbReference type="NCBI Taxonomy" id="1122241"/>
    <lineage>
        <taxon>Bacteria</taxon>
        <taxon>Bacillati</taxon>
        <taxon>Bacillota</taxon>
        <taxon>Clostridia</taxon>
        <taxon>Neomoorellales</taxon>
        <taxon>Neomoorellaceae</taxon>
        <taxon>Neomoorella</taxon>
    </lineage>
</organism>
<reference evidence="2 3" key="1">
    <citation type="submission" date="2016-02" db="EMBL/GenBank/DDBJ databases">
        <title>Genome sequence of Moorella mulderi DSM 14980.</title>
        <authorList>
            <person name="Poehlein A."/>
            <person name="Daniel R."/>
        </authorList>
    </citation>
    <scope>NUCLEOTIDE SEQUENCE [LARGE SCALE GENOMIC DNA]</scope>
    <source>
        <strain evidence="2 3">DSM 14980</strain>
    </source>
</reference>
<protein>
    <submittedName>
        <fullName evidence="2">Deoxyguanosinetriphosphate triphosphohydrolase-like protein</fullName>
    </submittedName>
</protein>
<dbReference type="GO" id="GO:0006203">
    <property type="term" value="P:dGTP catabolic process"/>
    <property type="evidence" value="ECO:0007669"/>
    <property type="project" value="TreeGrafter"/>
</dbReference>
<dbReference type="Proteomes" id="UP000075670">
    <property type="component" value="Unassembled WGS sequence"/>
</dbReference>
<gene>
    <name evidence="2" type="ORF">MOMUL_13960</name>
</gene>
<feature type="domain" description="HD" evidence="1">
    <location>
        <begin position="50"/>
        <end position="175"/>
    </location>
</feature>
<dbReference type="EMBL" id="LTBC01000003">
    <property type="protein sequence ID" value="KYH32794.1"/>
    <property type="molecule type" value="Genomic_DNA"/>
</dbReference>
<keyword evidence="2" id="KW-0378">Hydrolase</keyword>
<dbReference type="RefSeq" id="WP_084785517.1">
    <property type="nucleotide sequence ID" value="NZ_LTBC01000003.1"/>
</dbReference>
<dbReference type="PROSITE" id="PS51831">
    <property type="entry name" value="HD"/>
    <property type="match status" value="1"/>
</dbReference>
<keyword evidence="3" id="KW-1185">Reference proteome</keyword>
<evidence type="ECO:0000313" key="2">
    <source>
        <dbReference type="EMBL" id="KYH32794.1"/>
    </source>
</evidence>
<dbReference type="CDD" id="cd00077">
    <property type="entry name" value="HDc"/>
    <property type="match status" value="1"/>
</dbReference>
<dbReference type="InterPro" id="IPR045509">
    <property type="entry name" value="HD_assoc_2"/>
</dbReference>
<dbReference type="SUPFAM" id="SSF109604">
    <property type="entry name" value="HD-domain/PDEase-like"/>
    <property type="match status" value="1"/>
</dbReference>
<proteinExistence type="predicted"/>
<dbReference type="Gene3D" id="1.10.3210.10">
    <property type="entry name" value="Hypothetical protein af1432"/>
    <property type="match status" value="1"/>
</dbReference>
<dbReference type="PATRIC" id="fig|1122241.3.peg.1469"/>
<dbReference type="Pfam" id="PF01966">
    <property type="entry name" value="HD"/>
    <property type="match status" value="1"/>
</dbReference>
<dbReference type="GO" id="GO:0008832">
    <property type="term" value="F:dGTPase activity"/>
    <property type="evidence" value="ECO:0007669"/>
    <property type="project" value="TreeGrafter"/>
</dbReference>
<dbReference type="InterPro" id="IPR006674">
    <property type="entry name" value="HD_domain"/>
</dbReference>
<dbReference type="InterPro" id="IPR003607">
    <property type="entry name" value="HD/PDEase_dom"/>
</dbReference>